<dbReference type="InterPro" id="IPR010441">
    <property type="entry name" value="CH_2"/>
</dbReference>
<keyword evidence="2" id="KW-0969">Cilium</keyword>
<dbReference type="GO" id="GO:0005930">
    <property type="term" value="C:axoneme"/>
    <property type="evidence" value="ECO:0007669"/>
    <property type="project" value="TreeGrafter"/>
</dbReference>
<dbReference type="PANTHER" id="PTHR12509:SF9">
    <property type="entry name" value="SPERM FLAGELLAR PROTEIN 1 ISOFORM X1"/>
    <property type="match status" value="1"/>
</dbReference>
<dbReference type="EMBL" id="KZ288320">
    <property type="protein sequence ID" value="PBC28254.1"/>
    <property type="molecule type" value="Genomic_DNA"/>
</dbReference>
<dbReference type="InterPro" id="IPR036872">
    <property type="entry name" value="CH_dom_sf"/>
</dbReference>
<accession>A0A2A3E9U8</accession>
<dbReference type="GO" id="GO:0008017">
    <property type="term" value="F:microtubule binding"/>
    <property type="evidence" value="ECO:0007669"/>
    <property type="project" value="TreeGrafter"/>
</dbReference>
<dbReference type="STRING" id="94128.A0A2A3E9U8"/>
<keyword evidence="2" id="KW-0966">Cell projection</keyword>
<dbReference type="Pfam" id="PF06294">
    <property type="entry name" value="CH_2"/>
    <property type="match status" value="1"/>
</dbReference>
<dbReference type="Gene3D" id="1.10.418.10">
    <property type="entry name" value="Calponin-like domain"/>
    <property type="match status" value="1"/>
</dbReference>
<evidence type="ECO:0000313" key="2">
    <source>
        <dbReference type="EMBL" id="PBC28254.1"/>
    </source>
</evidence>
<dbReference type="OrthoDB" id="193300at2759"/>
<dbReference type="AlphaFoldDB" id="A0A2A3E9U8"/>
<organism evidence="2 3">
    <name type="scientific">Apis cerana cerana</name>
    <name type="common">Oriental honeybee</name>
    <dbReference type="NCBI Taxonomy" id="94128"/>
    <lineage>
        <taxon>Eukaryota</taxon>
        <taxon>Metazoa</taxon>
        <taxon>Ecdysozoa</taxon>
        <taxon>Arthropoda</taxon>
        <taxon>Hexapoda</taxon>
        <taxon>Insecta</taxon>
        <taxon>Pterygota</taxon>
        <taxon>Neoptera</taxon>
        <taxon>Endopterygota</taxon>
        <taxon>Hymenoptera</taxon>
        <taxon>Apocrita</taxon>
        <taxon>Aculeata</taxon>
        <taxon>Apoidea</taxon>
        <taxon>Anthophila</taxon>
        <taxon>Apidae</taxon>
        <taxon>Apis</taxon>
    </lineage>
</organism>
<protein>
    <submittedName>
        <fullName evidence="2">Sperm flagellar protein</fullName>
    </submittedName>
</protein>
<keyword evidence="2" id="KW-0282">Flagellum</keyword>
<dbReference type="FunFam" id="1.10.418.10:FF:000059">
    <property type="entry name" value="RIKEN cDNA 6430531B16 gene"/>
    <property type="match status" value="1"/>
</dbReference>
<dbReference type="GO" id="GO:0051493">
    <property type="term" value="P:regulation of cytoskeleton organization"/>
    <property type="evidence" value="ECO:0007669"/>
    <property type="project" value="TreeGrafter"/>
</dbReference>
<dbReference type="InterPro" id="IPR052111">
    <property type="entry name" value="Spermatogenesis_Ciliary_MAP"/>
</dbReference>
<sequence>MADEDKKNDKNQIEELYAWISTIPLSKPTKNLSRDLSDAEKYPLVIIAEILKIYYPRYVDLHNYVPANSITMKKENWKILNRKVLSKIHMKLNKNIINQLANCHPGTAEYVLLELKKKVLKDFENLSFKENDFIEEEKVDTDEIKATISNKSLPNVVDQLTLECIDRKTSIFYQIKEKSYFILKWFINWLCFWNYFQNIMFRLKNPFQSSLKEDAETQRTSEDINGEDGVPRHVCVQLRQKLQEIDDIIYTLNHKVAYLESTMKLKDMRISNLTSQILLHNEESKSQFTKVEMNDTSSKIRVQNIEEKLSYQFQSDSNE</sequence>
<dbReference type="Proteomes" id="UP000242457">
    <property type="component" value="Unassembled WGS sequence"/>
</dbReference>
<dbReference type="PANTHER" id="PTHR12509">
    <property type="entry name" value="SPERMATOGENESIS-ASSOCIATED 4-RELATED"/>
    <property type="match status" value="1"/>
</dbReference>
<proteinExistence type="predicted"/>
<keyword evidence="3" id="KW-1185">Reference proteome</keyword>
<reference evidence="2 3" key="1">
    <citation type="submission" date="2014-07" db="EMBL/GenBank/DDBJ databases">
        <title>Genomic and transcriptomic analysis on Apis cerana provide comprehensive insights into honey bee biology.</title>
        <authorList>
            <person name="Diao Q."/>
            <person name="Sun L."/>
            <person name="Zheng H."/>
            <person name="Zheng H."/>
            <person name="Xu S."/>
            <person name="Wang S."/>
            <person name="Zeng Z."/>
            <person name="Hu F."/>
            <person name="Su S."/>
            <person name="Wu J."/>
        </authorList>
    </citation>
    <scope>NUCLEOTIDE SEQUENCE [LARGE SCALE GENOMIC DNA]</scope>
    <source>
        <tissue evidence="2">Pupae without intestine</tissue>
    </source>
</reference>
<evidence type="ECO:0000259" key="1">
    <source>
        <dbReference type="Pfam" id="PF06294"/>
    </source>
</evidence>
<name>A0A2A3E9U8_APICC</name>
<evidence type="ECO:0000313" key="3">
    <source>
        <dbReference type="Proteomes" id="UP000242457"/>
    </source>
</evidence>
<gene>
    <name evidence="2" type="ORF">APICC_09432</name>
</gene>
<feature type="domain" description="CH-like" evidence="1">
    <location>
        <begin position="16"/>
        <end position="116"/>
    </location>
</feature>